<dbReference type="Gene3D" id="3.40.1280.10">
    <property type="match status" value="1"/>
</dbReference>
<dbReference type="GO" id="GO:0032259">
    <property type="term" value="P:methylation"/>
    <property type="evidence" value="ECO:0007669"/>
    <property type="project" value="UniProtKB-KW"/>
</dbReference>
<keyword evidence="7" id="KW-1185">Reference proteome</keyword>
<dbReference type="EMBL" id="BAABGY010000007">
    <property type="protein sequence ID" value="GAA4331661.1"/>
    <property type="molecule type" value="Genomic_DNA"/>
</dbReference>
<evidence type="ECO:0000259" key="4">
    <source>
        <dbReference type="Pfam" id="PF00588"/>
    </source>
</evidence>
<dbReference type="SUPFAM" id="SSF55315">
    <property type="entry name" value="L30e-like"/>
    <property type="match status" value="1"/>
</dbReference>
<dbReference type="InterPro" id="IPR053888">
    <property type="entry name" value="MRM3-like_sub_bind"/>
</dbReference>
<evidence type="ECO:0000256" key="2">
    <source>
        <dbReference type="ARBA" id="ARBA00022603"/>
    </source>
</evidence>
<dbReference type="Pfam" id="PF00588">
    <property type="entry name" value="SpoU_methylase"/>
    <property type="match status" value="1"/>
</dbReference>
<dbReference type="InterPro" id="IPR029028">
    <property type="entry name" value="Alpha/beta_knot_MTases"/>
</dbReference>
<comment type="similarity">
    <text evidence="1">Belongs to the class IV-like SAM-binding methyltransferase superfamily. RNA methyltransferase TrmH family.</text>
</comment>
<feature type="domain" description="tRNA/rRNA methyltransferase SpoU type" evidence="4">
    <location>
        <begin position="105"/>
        <end position="239"/>
    </location>
</feature>
<gene>
    <name evidence="6" type="ORF">GCM10023184_23730</name>
</gene>
<dbReference type="InterPro" id="IPR051259">
    <property type="entry name" value="rRNA_Methyltransferase"/>
</dbReference>
<dbReference type="InterPro" id="IPR029026">
    <property type="entry name" value="tRNA_m1G_MTases_N"/>
</dbReference>
<dbReference type="RefSeq" id="WP_345255938.1">
    <property type="nucleotide sequence ID" value="NZ_BAABGY010000007.1"/>
</dbReference>
<dbReference type="InterPro" id="IPR001537">
    <property type="entry name" value="SpoU_MeTrfase"/>
</dbReference>
<dbReference type="Proteomes" id="UP001501725">
    <property type="component" value="Unassembled WGS sequence"/>
</dbReference>
<proteinExistence type="inferred from homology"/>
<accession>A0ABP8GYG3</accession>
<dbReference type="InterPro" id="IPR029064">
    <property type="entry name" value="Ribosomal_eL30-like_sf"/>
</dbReference>
<organism evidence="6 7">
    <name type="scientific">Flaviaesturariibacter amylovorans</name>
    <dbReference type="NCBI Taxonomy" id="1084520"/>
    <lineage>
        <taxon>Bacteria</taxon>
        <taxon>Pseudomonadati</taxon>
        <taxon>Bacteroidota</taxon>
        <taxon>Chitinophagia</taxon>
        <taxon>Chitinophagales</taxon>
        <taxon>Chitinophagaceae</taxon>
        <taxon>Flaviaestuariibacter</taxon>
    </lineage>
</organism>
<evidence type="ECO:0000313" key="6">
    <source>
        <dbReference type="EMBL" id="GAA4331661.1"/>
    </source>
</evidence>
<reference evidence="7" key="1">
    <citation type="journal article" date="2019" name="Int. J. Syst. Evol. Microbiol.">
        <title>The Global Catalogue of Microorganisms (GCM) 10K type strain sequencing project: providing services to taxonomists for standard genome sequencing and annotation.</title>
        <authorList>
            <consortium name="The Broad Institute Genomics Platform"/>
            <consortium name="The Broad Institute Genome Sequencing Center for Infectious Disease"/>
            <person name="Wu L."/>
            <person name="Ma J."/>
        </authorList>
    </citation>
    <scope>NUCLEOTIDE SEQUENCE [LARGE SCALE GENOMIC DNA]</scope>
    <source>
        <strain evidence="7">JCM 17919</strain>
    </source>
</reference>
<protein>
    <submittedName>
        <fullName evidence="6">RNA methyltransferase</fullName>
    </submittedName>
</protein>
<keyword evidence="3" id="KW-0808">Transferase</keyword>
<dbReference type="PANTHER" id="PTHR43191">
    <property type="entry name" value="RRNA METHYLTRANSFERASE 3"/>
    <property type="match status" value="1"/>
</dbReference>
<feature type="domain" description="MRM3-like substrate binding" evidence="5">
    <location>
        <begin position="5"/>
        <end position="87"/>
    </location>
</feature>
<dbReference type="Pfam" id="PF22435">
    <property type="entry name" value="MRM3-like_sub_bind"/>
    <property type="match status" value="1"/>
</dbReference>
<sequence length="247" mass="26143">MLSKQGIKDIQRLGLKKGRSETGLFLAEGPKVVGELLEALPGSAVGVYALPAWIEAHGGSVPGSLLTPVTEGELARISQLQTPNGVLMVARQLPARRPAPASGWTLYLDDIQDPGNLGTLVRIADWFGVRDVVCSPGCAELYNPKVVQSTMASLARVNVWYDEEQDWLGQQSLPLLAAALGGDSMYAFSPPPTGGILLIGNESKGLRPGLLERATHRLTIPRIGGAESLNAAVATGIILAHLVNRQS</sequence>
<dbReference type="Gene3D" id="3.30.1330.30">
    <property type="match status" value="1"/>
</dbReference>
<keyword evidence="2 6" id="KW-0489">Methyltransferase</keyword>
<evidence type="ECO:0000256" key="3">
    <source>
        <dbReference type="ARBA" id="ARBA00022679"/>
    </source>
</evidence>
<dbReference type="SUPFAM" id="SSF75217">
    <property type="entry name" value="alpha/beta knot"/>
    <property type="match status" value="1"/>
</dbReference>
<dbReference type="GO" id="GO:0008168">
    <property type="term" value="F:methyltransferase activity"/>
    <property type="evidence" value="ECO:0007669"/>
    <property type="project" value="UniProtKB-KW"/>
</dbReference>
<comment type="caution">
    <text evidence="6">The sequence shown here is derived from an EMBL/GenBank/DDBJ whole genome shotgun (WGS) entry which is preliminary data.</text>
</comment>
<evidence type="ECO:0000313" key="7">
    <source>
        <dbReference type="Proteomes" id="UP001501725"/>
    </source>
</evidence>
<dbReference type="CDD" id="cd18109">
    <property type="entry name" value="SpoU-like_RNA-MTase"/>
    <property type="match status" value="1"/>
</dbReference>
<evidence type="ECO:0000256" key="1">
    <source>
        <dbReference type="ARBA" id="ARBA00007228"/>
    </source>
</evidence>
<name>A0ABP8GYG3_9BACT</name>
<evidence type="ECO:0000259" key="5">
    <source>
        <dbReference type="Pfam" id="PF22435"/>
    </source>
</evidence>
<dbReference type="PANTHER" id="PTHR43191:SF2">
    <property type="entry name" value="RRNA METHYLTRANSFERASE 3, MITOCHONDRIAL"/>
    <property type="match status" value="1"/>
</dbReference>